<dbReference type="Pfam" id="PF14844">
    <property type="entry name" value="PH_BEACH"/>
    <property type="match status" value="1"/>
</dbReference>
<dbReference type="Pfam" id="PF02138">
    <property type="entry name" value="Beach"/>
    <property type="match status" value="1"/>
</dbReference>
<dbReference type="Gene3D" id="2.130.10.10">
    <property type="entry name" value="YVTN repeat-like/Quinoprotein amine dehydrogenase"/>
    <property type="match status" value="1"/>
</dbReference>
<dbReference type="SUPFAM" id="SSF81837">
    <property type="entry name" value="BEACH domain"/>
    <property type="match status" value="1"/>
</dbReference>
<dbReference type="InterPro" id="IPR023362">
    <property type="entry name" value="PH-BEACH_dom"/>
</dbReference>
<comment type="caution">
    <text evidence="6">The sequence shown here is derived from an EMBL/GenBank/DDBJ whole genome shotgun (WGS) entry which is preliminary data.</text>
</comment>
<evidence type="ECO:0000259" key="5">
    <source>
        <dbReference type="PROSITE" id="PS51783"/>
    </source>
</evidence>
<evidence type="ECO:0000256" key="3">
    <source>
        <dbReference type="SAM" id="MobiDB-lite"/>
    </source>
</evidence>
<dbReference type="SMART" id="SM01026">
    <property type="entry name" value="Beach"/>
    <property type="match status" value="1"/>
</dbReference>
<feature type="compositionally biased region" description="Low complexity" evidence="3">
    <location>
        <begin position="2811"/>
        <end position="2827"/>
    </location>
</feature>
<dbReference type="SUPFAM" id="SSF50978">
    <property type="entry name" value="WD40 repeat-like"/>
    <property type="match status" value="1"/>
</dbReference>
<gene>
    <name evidence="6" type="primary">Lyst</name>
    <name evidence="6" type="ORF">T03_18189</name>
</gene>
<dbReference type="Gene3D" id="2.30.29.30">
    <property type="entry name" value="Pleckstrin-homology domain (PH domain)/Phosphotyrosine-binding domain (PTB)"/>
    <property type="match status" value="1"/>
</dbReference>
<dbReference type="EMBL" id="JYDI01000113">
    <property type="protein sequence ID" value="KRY52002.1"/>
    <property type="molecule type" value="Genomic_DNA"/>
</dbReference>
<dbReference type="InterPro" id="IPR036372">
    <property type="entry name" value="BEACH_dom_sf"/>
</dbReference>
<dbReference type="InterPro" id="IPR015943">
    <property type="entry name" value="WD40/YVTN_repeat-like_dom_sf"/>
</dbReference>
<feature type="domain" description="BEACH-type PH" evidence="5">
    <location>
        <begin position="2401"/>
        <end position="2504"/>
    </location>
</feature>
<evidence type="ECO:0000256" key="1">
    <source>
        <dbReference type="ARBA" id="ARBA00022574"/>
    </source>
</evidence>
<dbReference type="InterPro" id="IPR050865">
    <property type="entry name" value="BEACH_Domain"/>
</dbReference>
<evidence type="ECO:0000256" key="2">
    <source>
        <dbReference type="PROSITE-ProRule" id="PRU00221"/>
    </source>
</evidence>
<dbReference type="PROSITE" id="PS50197">
    <property type="entry name" value="BEACH"/>
    <property type="match status" value="1"/>
</dbReference>
<keyword evidence="7" id="KW-1185">Reference proteome</keyword>
<feature type="repeat" description="WD" evidence="2">
    <location>
        <begin position="3022"/>
        <end position="3056"/>
    </location>
</feature>
<reference evidence="6 7" key="1">
    <citation type="submission" date="2015-01" db="EMBL/GenBank/DDBJ databases">
        <title>Evolution of Trichinella species and genotypes.</title>
        <authorList>
            <person name="Korhonen P.K."/>
            <person name="Edoardo P."/>
            <person name="Giuseppe L.R."/>
            <person name="Gasser R.B."/>
        </authorList>
    </citation>
    <scope>NUCLEOTIDE SEQUENCE [LARGE SCALE GENOMIC DNA]</scope>
    <source>
        <strain evidence="6">ISS120</strain>
    </source>
</reference>
<dbReference type="PROSITE" id="PS51783">
    <property type="entry name" value="PH_BEACH"/>
    <property type="match status" value="1"/>
</dbReference>
<sequence length="3215" mass="366356">MSDQFTTFENAFLKKVAISQPYLCQFLVEKFEEYLYVLNEGILTSQQAWPVLNEDYLPLCCVLSLCKWKNVQKPNSMAEIVWNVIKTLLTDEDESVTFSTPLSEANLKLLNLLFHYAGDQDLLEQKRKLLDYSSVVRRTAEDSKKSNFFIKERRAYVKWKRSRRMCLDDSNFSNERQSNIWKPLYCTSTSSGDVSESGRPHGRISRMKHDSSSQPCLETNLWYWFVEDSDGFLWDSSVIFHAADLTHIIGRQLRRQCRLFQSCSFDQLDKQTACCILLNLLARCINWCSTEDAILSTIIHDCTEWILQSCGVLSELHHMDGYLWLVRFVCKLISWMPVSGDYYFPSIRIAQQVNNFVWKLLQCIVVDQLHNCIPSTAADQSELLSDVIFTACRAVVDNLLILIFQMSAQRHLCDRMPALVDLIDSSLSSRMLLDIPLQVVSSDVPRLLSSLDAWNRYLRDALVAIVDRLLKLNRLAQHQGWCSKSKHISCGLLAVAEESTDCITSVGSCCVILRIEEIVFELVRRTRDNAPDDRFHMIRALFEFQSCSCSGVVRYLDLLVEMLPRCGSAVDRRMLRRCIFGKLLKQRSNNTLWNDCERFDLASSFGQLFDQLNLCEQLPLLNLLTEAASKLTSDYKAQLFAGFALPQLLNACRTDNFPVRLVRALYRLCSTTITASNYPTLVEHFELFESHLREIELDLVSAELLIEAARVERHVQEPHLVSISDRILMQTIRVLNLVISDVRLLAMDNCNDRVTFWSAPARLTYLCSRLWPLPHFAVSFCQRGGVELIHGLVASVIHYSTRRRLDLDATFFSYVEHLLYITVGFCASITPADSKIVNRSIANTFFSRVRNQLMGDLTERNPNNLLAVAEILLRTFVAVQLAESGNLLDRIKVDSGSSSGMSTQSEEDVAAYSCVSYSSAKETALQIVGNSYSIEKYSLAIGQWSIIIVAGLLKRGIENVGKFFQRLQRYCVRYPTMMKILLEHPTSIENFTTILKTIPQCWTCEHVSPILEAMLTIFLSINDHNGLRLAFQLADQYGSHTILTLLRILDQSLQECKFDPKYLLPLNFPWPDDYSHSSCSTTASALAAACEKKSSGQHFIFIYRLLDLSFNSTCSSYYTSMLRMIRMKTSAPVMINLKKYVKRANMRQGLSVGIWLRCGIVGNFFNQACKRREQAHVVSIGNAKLLCSVNVGLPGLELILSLNFNGQQVVSYKCGSLHADRWCLLFLQMRYANQKLFIQLNFNDSRIFRRETHWNAEGDDDDDDDDEEEEQGVEDGTDAFRHFAIALFGRRKLFRLFGHVASINVFNECLSDNYCTLLYELGPRRCNLALNENGELLNLNLYCCSSKRKLYSLFDDEDALIRLSERLVAVMTGQKMIQFCAYPNKRYALNCLCNVVVDHDDTTRSDRQQQTLLIDIVDPCGSTQLYNFLQSCGSAMILLYLVIQVLHKPIDEQSRSFALRFLVLCVQRNPIWRDEFVKMLGPAMLSYFTGESQFPVGSDFVKTLFDLCVSCSHSGCPLICEVEILFQMLTSFQLWRNGLEQFAEALLLLANLLEASSENVTICNQFSLIKRLLNLICIYIRITGKDFSSSLINAITRVVQAVLSAGIWFTEVSAVIEFLFYCHDASRVTVQYPFCNAFTWINLSLIETFVNGLLKIRDECENELLIKDDCGFMSSMHLYDAASVTKQLHNTTISDVFSKYQLFASAGKMFFELIEPSLRPSSKGIETFPAFVRLKCEILHLLIAHMNNIENGEQLTNVPNCDIRWEYLIVMLRQQVDRQTVGYLVELLAVTLHWFSDDQKKQFLNVRGFDLLRNQLYQLPTSITVINSLLQLVLGGQTSYFSNNNNNKFEDQQLFQDHISNLMTIDEFQTEALSVLVAQLECAIVDCTTFNSLIDLLTEISKNDQIASTLWRVGLTDCLVAALMKLPRLNVEKDEDRQQQVMVNVRGAWRRFAVSVFRKALLSAEEQVFKCAAVGFLELLMLADLQLYVGGKVVKQKLIRDELVNLLGELLTTYRQVSWLKRWDDRKSSTSCRRHRCSSGEAGESEIMASRLEDRLVECLELCNNFILFMPPNVGPDNDEELLLFQSYFSFLIDLIPDSFLLTKDPPNGPKKRLAIFALVKNLFVFLVHPSILLTFRQLWDRLHGNFRQTAGNCCDCSRRFVMVEQLQRNPKAREVLKSFLSTLPEYRDLLLHIFCDFSVCTTLTEADKAALAAFLRLDFLQASSVSSSKLSSSGQCKIELAPAKSSLKKFYHLTCSWVSGMFERKKRILQDSQTRLHSTNEQASDVNRFTVYMHDVITSEYASFEHNSNRLAENVLWQWRFIEKSLCHPQGIFYSPKKWPNRWYLDPLHLPGYSRVRFTPDVMDNDSEFYRSQETGSSIKGCSSFWLDKLFATSTLLPFDTEGGVLHSFNTIMVTLFFEATGTLLLYRDKIHFLSNNCCTVQKRIPLNKKVSTSWNYSQLILLNCLRFHAADSAVEMFFDTLESCLFVFDSPANRAEAVDHLKTFSPSLQQQASLQMLSTFTEAWRYGRMTNFDYIITLNELAGRTFNDITQYPVFPFILNDYLNYTIDLKQPTLYRDLSLPVAVQNSKSRTYYSERYEALSSASLDQNVPLSEPYHFSALYSNSGVVLYYMIRVPPFSNLALEYHDNTFDMPDRLFHSINTTWNMASWDWRGDNKELIPEFFTLPEMFINTQNFNLGIRHNGERVHDVIMPNWCPEKDPRLFVLIHRQALESDAVSKRLSHWIDLIFGYRQSGQAAVEAFNVYHPCTSWKNVRFEELGDEIFSNALHAMVKTFGQLPLQLFTKPHPPRTISINNDSNSTTASAAAPRPPPTSEYSFCPARGLRWGNYVGSPEGQAPRLICAPTVVIDAPSQLAHVFILPCGNLVFVPDKVALVAVYPCKLNPNRTFFSSVRQQVRLRTPVSIVSLRFDFADCVIKLKFEHLPTSAGRISESDLSELNDLMLAYDFQVTAYSSFVETTVFCFGTDLGTLNVVRLKWDYFPNVVKHLQPQNLQANCTVLKTLYGHSASVSTVAQSTEHGIIVSGSAAGELFVWDLNRLCFVRKLTGHEGTLSLCAISSGSSSSCDIVSVSDEDVGSELILHTVNGRLVGRVHSSVTICSLALSTLAEGVSINCIAAGLQNGVIKIWDRWKLSLIQELRSDEVLRPVISLAYTCNCSQLVALLNDNTIICWDKNADTTKSATNHFKERLSRALRIT</sequence>
<dbReference type="InterPro" id="IPR036322">
    <property type="entry name" value="WD40_repeat_dom_sf"/>
</dbReference>
<evidence type="ECO:0000313" key="7">
    <source>
        <dbReference type="Proteomes" id="UP000054653"/>
    </source>
</evidence>
<dbReference type="InterPro" id="IPR016024">
    <property type="entry name" value="ARM-type_fold"/>
</dbReference>
<dbReference type="PROSITE" id="PS50294">
    <property type="entry name" value="WD_REPEATS_REGION"/>
    <property type="match status" value="1"/>
</dbReference>
<protein>
    <submittedName>
        <fullName evidence="6">Lysosomal-trafficking regulator</fullName>
    </submittedName>
</protein>
<name>A0A0V1CSC4_TRIBR</name>
<dbReference type="InterPro" id="IPR011993">
    <property type="entry name" value="PH-like_dom_sf"/>
</dbReference>
<dbReference type="Proteomes" id="UP000054653">
    <property type="component" value="Unassembled WGS sequence"/>
</dbReference>
<dbReference type="InterPro" id="IPR001680">
    <property type="entry name" value="WD40_rpt"/>
</dbReference>
<evidence type="ECO:0000259" key="4">
    <source>
        <dbReference type="PROSITE" id="PS50197"/>
    </source>
</evidence>
<dbReference type="CDD" id="cd06071">
    <property type="entry name" value="Beach"/>
    <property type="match status" value="1"/>
</dbReference>
<feature type="domain" description="BEACH" evidence="4">
    <location>
        <begin position="2511"/>
        <end position="2810"/>
    </location>
</feature>
<dbReference type="STRING" id="45882.A0A0V1CSC4"/>
<dbReference type="PANTHER" id="PTHR13743">
    <property type="entry name" value="BEIGE/BEACH-RELATED"/>
    <property type="match status" value="1"/>
</dbReference>
<proteinExistence type="predicted"/>
<dbReference type="Gene3D" id="1.10.1540.10">
    <property type="entry name" value="BEACH domain"/>
    <property type="match status" value="1"/>
</dbReference>
<evidence type="ECO:0000313" key="6">
    <source>
        <dbReference type="EMBL" id="KRY52002.1"/>
    </source>
</evidence>
<dbReference type="SUPFAM" id="SSF50729">
    <property type="entry name" value="PH domain-like"/>
    <property type="match status" value="1"/>
</dbReference>
<keyword evidence="1 2" id="KW-0853">WD repeat</keyword>
<dbReference type="PROSITE" id="PS50082">
    <property type="entry name" value="WD_REPEATS_2"/>
    <property type="match status" value="1"/>
</dbReference>
<dbReference type="SUPFAM" id="SSF48371">
    <property type="entry name" value="ARM repeat"/>
    <property type="match status" value="1"/>
</dbReference>
<dbReference type="SMART" id="SM00320">
    <property type="entry name" value="WD40"/>
    <property type="match status" value="3"/>
</dbReference>
<dbReference type="InterPro" id="IPR000409">
    <property type="entry name" value="BEACH_dom"/>
</dbReference>
<feature type="region of interest" description="Disordered" evidence="3">
    <location>
        <begin position="2811"/>
        <end position="2834"/>
    </location>
</feature>
<accession>A0A0V1CSC4</accession>
<dbReference type="OrthoDB" id="26681at2759"/>
<dbReference type="OMA" id="CINWCSA"/>
<organism evidence="6 7">
    <name type="scientific">Trichinella britovi</name>
    <name type="common">Parasitic roundworm</name>
    <dbReference type="NCBI Taxonomy" id="45882"/>
    <lineage>
        <taxon>Eukaryota</taxon>
        <taxon>Metazoa</taxon>
        <taxon>Ecdysozoa</taxon>
        <taxon>Nematoda</taxon>
        <taxon>Enoplea</taxon>
        <taxon>Dorylaimia</taxon>
        <taxon>Trichinellida</taxon>
        <taxon>Trichinellidae</taxon>
        <taxon>Trichinella</taxon>
    </lineage>
</organism>
<dbReference type="PANTHER" id="PTHR13743:SF86">
    <property type="entry name" value="LYSOSOMAL-TRAFFICKING REGULATOR"/>
    <property type="match status" value="1"/>
</dbReference>